<dbReference type="InterPro" id="IPR027417">
    <property type="entry name" value="P-loop_NTPase"/>
</dbReference>
<evidence type="ECO:0000256" key="1">
    <source>
        <dbReference type="ARBA" id="ARBA00022801"/>
    </source>
</evidence>
<dbReference type="GO" id="GO:0015616">
    <property type="term" value="F:DNA translocase activity"/>
    <property type="evidence" value="ECO:0007669"/>
    <property type="project" value="TreeGrafter"/>
</dbReference>
<protein>
    <recommendedName>
        <fullName evidence="4">ATP-dependent helicase</fullName>
    </recommendedName>
</protein>
<dbReference type="InterPro" id="IPR000330">
    <property type="entry name" value="SNF2_N"/>
</dbReference>
<dbReference type="InterPro" id="IPR050496">
    <property type="entry name" value="SNF2_RAD54_helicase_repair"/>
</dbReference>
<dbReference type="Gene3D" id="3.40.50.10810">
    <property type="entry name" value="Tandem AAA-ATPase domain"/>
    <property type="match status" value="1"/>
</dbReference>
<dbReference type="GO" id="GO:0016787">
    <property type="term" value="F:hydrolase activity"/>
    <property type="evidence" value="ECO:0007669"/>
    <property type="project" value="UniProtKB-KW"/>
</dbReference>
<dbReference type="PANTHER" id="PTHR45629">
    <property type="entry name" value="SNF2/RAD54 FAMILY MEMBER"/>
    <property type="match status" value="1"/>
</dbReference>
<dbReference type="InterPro" id="IPR001650">
    <property type="entry name" value="Helicase_C-like"/>
</dbReference>
<dbReference type="InterPro" id="IPR049730">
    <property type="entry name" value="SNF2/RAD54-like_C"/>
</dbReference>
<dbReference type="InterPro" id="IPR014001">
    <property type="entry name" value="Helicase_ATP-bd"/>
</dbReference>
<dbReference type="InterPro" id="IPR038718">
    <property type="entry name" value="SNF2-like_sf"/>
</dbReference>
<gene>
    <name evidence="2" type="ORF">GMD42_09815</name>
</gene>
<proteinExistence type="predicted"/>
<dbReference type="PROSITE" id="PS51194">
    <property type="entry name" value="HELICASE_CTER"/>
    <property type="match status" value="1"/>
</dbReference>
<dbReference type="SMART" id="SM00490">
    <property type="entry name" value="HELICc"/>
    <property type="match status" value="1"/>
</dbReference>
<sequence length="1361" mass="154296">MLVQDPLSKYPRLGKYALIFSIIPGYFHEYDAEEVIQQAVNSQSVHGFLKLLQDKNVAIAFPSYYKGKYAIKPEVILDYAQVYTPSFIKEAKRTLGRVFKRGDEVQDLYIDFLLQLSSFKLRGNADLNEVLNRCKGDAHHPSSLFTNTVKGLILAMSCRKEWHPLFTRLSKENKVLAWNLFMDAAADKSEDFNLDGTKELFLSLGDTIREDVITWFASEYDLYRTGFCAFNFAQLSDEYWTKDLLKGIFQVSQGGFKEGQKGILSALKEDVKYHRDYFVYYKNPLFFKPIRNVFLTAILFLDRGSASTTRKISSLLKKTEEFSKDIASDMAALVFTFVDNPEKITPFDHEAMASRLKENDSSLAIFVLAVLCKIFSYADYRSILESHLAKRKKENNPPLKYILQQALDALNPNDPEVTKLTAELKCPPLLSHYATLSEWQFGLDKLLNYSKILKKPTSKISRARIVYLVDIDTFDIQPYRQKSKDGITWSKGTAVSMSSFAEMLPEMDEADQIAAAKVVRVNSRVARLRGVEVLYELADTGRTFLMLEPEVPFEIHRDRLRIEVKKDSGGSYETTTNIDFATNLRTDPHYAFELDGSILTIYKITDKEHKVLELLNNIRKLPGEAKGKLAEILENISGEIPVSSELLKSSSALEALKASSKITFQIIPDSSVTEFNVRAFVRPAEGCELTVAPGEGLDTLAALVKRKPMRILRDLKAEKANWELMNEKLEDFSAWQGGGRFWTLNTLKCLEFMETLREASKIADIEWPEGAKLTLRRAPISFPDLRLKVNSVDRWFSLDGTVSIDGKTQLKINQILDKLKDRVGNFIHLEGSEYVLITNKLLKQLEILEDVSSKKKDELLISKFSGTALETLKENGSEVTGDKSYENLQERILKAQEIEFFIPSGLEAQLRQYQREGFEWLMRLCTWGAGGILADDMGLGKTVQAIAVLLGRKILGPSLLVVPTAVLYNWKSEMVRFAPGLRFADFNSGNREEILKNLKDYDVILCTYGVLNTEIEALSKVEWNLAVLDEAHAIKNKATQTSHSVMKINAQGRILLSGTPIQNDLSEIWNLFEFANPGYLGSYQQFGDRFILPIEKKKDKGKQHLLKQLIGPFILRRTKAEVLDELPEKTELIVPVELSEEELAIYENIRTRTLSGLQSEKINPIEALMALTKLRQVACSPELVDKRLTIPSSKIRVFLELVRELKENKHRALVFSQFTSFLALVRQALDKAGIEYLYLDGSVPAAQRKKLVETFQNGDMPLFLISLKAGGTGLNLTAADYVIHLDPWWNPAVEDQASDRAYRIGQKRPVTIYKLISEKTVEQKILELHKTKKNLADALLEGSDVAKKLSNEEILELLQLS</sequence>
<evidence type="ECO:0000313" key="3">
    <source>
        <dbReference type="Proteomes" id="UP000462362"/>
    </source>
</evidence>
<dbReference type="Gene3D" id="3.40.50.300">
    <property type="entry name" value="P-loop containing nucleotide triphosphate hydrolases"/>
    <property type="match status" value="1"/>
</dbReference>
<organism evidence="2 3">
    <name type="scientific">Parasutterella excrementihominis</name>
    <dbReference type="NCBI Taxonomy" id="487175"/>
    <lineage>
        <taxon>Bacteria</taxon>
        <taxon>Pseudomonadati</taxon>
        <taxon>Pseudomonadota</taxon>
        <taxon>Betaproteobacteria</taxon>
        <taxon>Burkholderiales</taxon>
        <taxon>Sutterellaceae</taxon>
        <taxon>Parasutterella</taxon>
    </lineage>
</organism>
<dbReference type="RefSeq" id="WP_021868119.1">
    <property type="nucleotide sequence ID" value="NZ_CATZBL010000043.1"/>
</dbReference>
<dbReference type="SUPFAM" id="SSF52540">
    <property type="entry name" value="P-loop containing nucleoside triphosphate hydrolases"/>
    <property type="match status" value="2"/>
</dbReference>
<dbReference type="SMART" id="SM00487">
    <property type="entry name" value="DEXDc"/>
    <property type="match status" value="1"/>
</dbReference>
<evidence type="ECO:0000313" key="2">
    <source>
        <dbReference type="EMBL" id="MTU43904.1"/>
    </source>
</evidence>
<dbReference type="PROSITE" id="PS51192">
    <property type="entry name" value="HELICASE_ATP_BIND_1"/>
    <property type="match status" value="1"/>
</dbReference>
<dbReference type="GO" id="GO:0004386">
    <property type="term" value="F:helicase activity"/>
    <property type="evidence" value="ECO:0007669"/>
    <property type="project" value="UniProtKB-KW"/>
</dbReference>
<dbReference type="PANTHER" id="PTHR45629:SF7">
    <property type="entry name" value="DNA EXCISION REPAIR PROTEIN ERCC-6-RELATED"/>
    <property type="match status" value="1"/>
</dbReference>
<dbReference type="Pfam" id="PF00176">
    <property type="entry name" value="SNF2-rel_dom"/>
    <property type="match status" value="1"/>
</dbReference>
<evidence type="ECO:0008006" key="4">
    <source>
        <dbReference type="Google" id="ProtNLM"/>
    </source>
</evidence>
<dbReference type="Pfam" id="PF00271">
    <property type="entry name" value="Helicase_C"/>
    <property type="match status" value="1"/>
</dbReference>
<comment type="caution">
    <text evidence="2">The sequence shown here is derived from an EMBL/GenBank/DDBJ whole genome shotgun (WGS) entry which is preliminary data.</text>
</comment>
<dbReference type="Proteomes" id="UP000462362">
    <property type="component" value="Unassembled WGS sequence"/>
</dbReference>
<accession>A0A6I3S8T5</accession>
<reference evidence="2 3" key="1">
    <citation type="journal article" date="2019" name="Nat. Med.">
        <title>A library of human gut bacterial isolates paired with longitudinal multiomics data enables mechanistic microbiome research.</title>
        <authorList>
            <person name="Poyet M."/>
            <person name="Groussin M."/>
            <person name="Gibbons S.M."/>
            <person name="Avila-Pacheco J."/>
            <person name="Jiang X."/>
            <person name="Kearney S.M."/>
            <person name="Perrotta A.R."/>
            <person name="Berdy B."/>
            <person name="Zhao S."/>
            <person name="Lieberman T.D."/>
            <person name="Swanson P.K."/>
            <person name="Smith M."/>
            <person name="Roesemann S."/>
            <person name="Alexander J.E."/>
            <person name="Rich S.A."/>
            <person name="Livny J."/>
            <person name="Vlamakis H."/>
            <person name="Clish C."/>
            <person name="Bullock K."/>
            <person name="Deik A."/>
            <person name="Scott J."/>
            <person name="Pierce K.A."/>
            <person name="Xavier R.J."/>
            <person name="Alm E.J."/>
        </authorList>
    </citation>
    <scope>NUCLEOTIDE SEQUENCE [LARGE SCALE GENOMIC DNA]</scope>
    <source>
        <strain evidence="2 3">BIOML-A2</strain>
    </source>
</reference>
<dbReference type="CDD" id="cd18012">
    <property type="entry name" value="DEXQc_arch_SWI2_SNF2"/>
    <property type="match status" value="1"/>
</dbReference>
<keyword evidence="1" id="KW-0378">Hydrolase</keyword>
<dbReference type="CDD" id="cd18793">
    <property type="entry name" value="SF2_C_SNF"/>
    <property type="match status" value="1"/>
</dbReference>
<dbReference type="GO" id="GO:0005524">
    <property type="term" value="F:ATP binding"/>
    <property type="evidence" value="ECO:0007669"/>
    <property type="project" value="InterPro"/>
</dbReference>
<dbReference type="EMBL" id="WNCL01000034">
    <property type="protein sequence ID" value="MTU43904.1"/>
    <property type="molecule type" value="Genomic_DNA"/>
</dbReference>
<name>A0A6I3S8T5_9BURK</name>